<protein>
    <recommendedName>
        <fullName evidence="1">Thioredoxin domain-containing protein</fullName>
    </recommendedName>
</protein>
<dbReference type="OrthoDB" id="427280at2759"/>
<accession>W2SPE1</accession>
<dbReference type="CDD" id="cd02961">
    <property type="entry name" value="PDI_a_family"/>
    <property type="match status" value="1"/>
</dbReference>
<dbReference type="InterPro" id="IPR036249">
    <property type="entry name" value="Thioredoxin-like_sf"/>
</dbReference>
<dbReference type="InterPro" id="IPR013766">
    <property type="entry name" value="Thioredoxin_domain"/>
</dbReference>
<dbReference type="Gene3D" id="3.40.30.10">
    <property type="entry name" value="Glutaredoxin"/>
    <property type="match status" value="1"/>
</dbReference>
<proteinExistence type="predicted"/>
<organism evidence="2 3">
    <name type="scientific">Necator americanus</name>
    <name type="common">Human hookworm</name>
    <dbReference type="NCBI Taxonomy" id="51031"/>
    <lineage>
        <taxon>Eukaryota</taxon>
        <taxon>Metazoa</taxon>
        <taxon>Ecdysozoa</taxon>
        <taxon>Nematoda</taxon>
        <taxon>Chromadorea</taxon>
        <taxon>Rhabditida</taxon>
        <taxon>Rhabditina</taxon>
        <taxon>Rhabditomorpha</taxon>
        <taxon>Strongyloidea</taxon>
        <taxon>Ancylostomatidae</taxon>
        <taxon>Bunostominae</taxon>
        <taxon>Necator</taxon>
    </lineage>
</organism>
<evidence type="ECO:0000313" key="2">
    <source>
        <dbReference type="EMBL" id="ETN71515.1"/>
    </source>
</evidence>
<name>W2SPE1_NECAM</name>
<dbReference type="Proteomes" id="UP000053676">
    <property type="component" value="Unassembled WGS sequence"/>
</dbReference>
<dbReference type="STRING" id="51031.W2SPE1"/>
<reference evidence="3" key="1">
    <citation type="journal article" date="2014" name="Nat. Genet.">
        <title>Genome of the human hookworm Necator americanus.</title>
        <authorList>
            <person name="Tang Y.T."/>
            <person name="Gao X."/>
            <person name="Rosa B.A."/>
            <person name="Abubucker S."/>
            <person name="Hallsworth-Pepin K."/>
            <person name="Martin J."/>
            <person name="Tyagi R."/>
            <person name="Heizer E."/>
            <person name="Zhang X."/>
            <person name="Bhonagiri-Palsikar V."/>
            <person name="Minx P."/>
            <person name="Warren W.C."/>
            <person name="Wang Q."/>
            <person name="Zhan B."/>
            <person name="Hotez P.J."/>
            <person name="Sternberg P.W."/>
            <person name="Dougall A."/>
            <person name="Gaze S.T."/>
            <person name="Mulvenna J."/>
            <person name="Sotillo J."/>
            <person name="Ranganathan S."/>
            <person name="Rabelo E.M."/>
            <person name="Wilson R.K."/>
            <person name="Felgner P.L."/>
            <person name="Bethony J."/>
            <person name="Hawdon J.M."/>
            <person name="Gasser R.B."/>
            <person name="Loukas A."/>
            <person name="Mitreva M."/>
        </authorList>
    </citation>
    <scope>NUCLEOTIDE SEQUENCE [LARGE SCALE GENOMIC DNA]</scope>
</reference>
<dbReference type="SUPFAM" id="SSF52833">
    <property type="entry name" value="Thioredoxin-like"/>
    <property type="match status" value="1"/>
</dbReference>
<sequence length="71" mass="8223">MDYREKTARRAQGSHIKLAKVDATVEKTLAEKYGVSGFPTLKVMRNGRRLVVFSIVLMYFQHSDPRIQIRI</sequence>
<gene>
    <name evidence="2" type="ORF">NECAME_19293</name>
</gene>
<evidence type="ECO:0000313" key="3">
    <source>
        <dbReference type="Proteomes" id="UP000053676"/>
    </source>
</evidence>
<dbReference type="Pfam" id="PF00085">
    <property type="entry name" value="Thioredoxin"/>
    <property type="match status" value="1"/>
</dbReference>
<dbReference type="EMBL" id="KI667947">
    <property type="protein sequence ID" value="ETN71515.1"/>
    <property type="molecule type" value="Genomic_DNA"/>
</dbReference>
<dbReference type="KEGG" id="nai:NECAME_19293"/>
<keyword evidence="3" id="KW-1185">Reference proteome</keyword>
<evidence type="ECO:0000259" key="1">
    <source>
        <dbReference type="Pfam" id="PF00085"/>
    </source>
</evidence>
<dbReference type="AlphaFoldDB" id="W2SPE1"/>
<feature type="domain" description="Thioredoxin" evidence="1">
    <location>
        <begin position="6"/>
        <end position="49"/>
    </location>
</feature>